<name>A0AAU8EHZ3_9CAUD</name>
<dbReference type="InterPro" id="IPR003823">
    <property type="entry name" value="CP12_dom"/>
</dbReference>
<sequence length="75" mass="8916">MDSIEQHIEKDKEILHDPTVSPQMRRHIEEELHDLEEYVEHHKEEIEAGDHHDPTALELFCDQNPSEPECLVYDD</sequence>
<protein>
    <submittedName>
        <fullName evidence="2">Carbon metabolic regulator CP12</fullName>
    </submittedName>
</protein>
<dbReference type="EMBL" id="PP861117">
    <property type="protein sequence ID" value="XCH00441.1"/>
    <property type="molecule type" value="Genomic_DNA"/>
</dbReference>
<proteinExistence type="predicted"/>
<dbReference type="SMART" id="SM01093">
    <property type="entry name" value="CP12"/>
    <property type="match status" value="1"/>
</dbReference>
<evidence type="ECO:0000313" key="2">
    <source>
        <dbReference type="EMBL" id="XCH00441.1"/>
    </source>
</evidence>
<accession>A0AAU8EHZ3</accession>
<dbReference type="Pfam" id="PF02672">
    <property type="entry name" value="CP12"/>
    <property type="match status" value="1"/>
</dbReference>
<organism evidence="2">
    <name type="scientific">Synechococcus phage QB2</name>
    <dbReference type="NCBI Taxonomy" id="3159453"/>
    <lineage>
        <taxon>Viruses</taxon>
        <taxon>Duplodnaviria</taxon>
        <taxon>Heunggongvirae</taxon>
        <taxon>Uroviricota</taxon>
        <taxon>Caudoviricetes</taxon>
        <taxon>Pantevenvirales</taxon>
        <taxon>Kyanoviridae</taxon>
    </lineage>
</organism>
<reference evidence="2" key="1">
    <citation type="submission" date="2024-05" db="EMBL/GenBank/DDBJ databases">
        <authorList>
            <person name="Su C."/>
        </authorList>
    </citation>
    <scope>NUCLEOTIDE SEQUENCE</scope>
</reference>
<feature type="domain" description="CP12" evidence="1">
    <location>
        <begin position="4"/>
        <end position="75"/>
    </location>
</feature>
<evidence type="ECO:0000259" key="1">
    <source>
        <dbReference type="SMART" id="SM01093"/>
    </source>
</evidence>